<evidence type="ECO:0000313" key="3">
    <source>
        <dbReference type="Proteomes" id="UP000681720"/>
    </source>
</evidence>
<reference evidence="2" key="1">
    <citation type="submission" date="2021-02" db="EMBL/GenBank/DDBJ databases">
        <authorList>
            <person name="Nowell W R."/>
        </authorList>
    </citation>
    <scope>NUCLEOTIDE SEQUENCE</scope>
</reference>
<feature type="compositionally biased region" description="Gly residues" evidence="1">
    <location>
        <begin position="8"/>
        <end position="29"/>
    </location>
</feature>
<protein>
    <submittedName>
        <fullName evidence="2">Uncharacterized protein</fullName>
    </submittedName>
</protein>
<dbReference type="Proteomes" id="UP000681720">
    <property type="component" value="Unassembled WGS sequence"/>
</dbReference>
<sequence>FSLVSPGRRGGGIGGRSRKISGGGEGRGGACSRRISGGGGGGWSGHTSLIISG</sequence>
<organism evidence="2 3">
    <name type="scientific">Rotaria magnacalcarata</name>
    <dbReference type="NCBI Taxonomy" id="392030"/>
    <lineage>
        <taxon>Eukaryota</taxon>
        <taxon>Metazoa</taxon>
        <taxon>Spiralia</taxon>
        <taxon>Gnathifera</taxon>
        <taxon>Rotifera</taxon>
        <taxon>Eurotatoria</taxon>
        <taxon>Bdelloidea</taxon>
        <taxon>Philodinida</taxon>
        <taxon>Philodinidae</taxon>
        <taxon>Rotaria</taxon>
    </lineage>
</organism>
<evidence type="ECO:0000256" key="1">
    <source>
        <dbReference type="SAM" id="MobiDB-lite"/>
    </source>
</evidence>
<feature type="region of interest" description="Disordered" evidence="1">
    <location>
        <begin position="1"/>
        <end position="53"/>
    </location>
</feature>
<accession>A0A8S3FBB7</accession>
<dbReference type="AlphaFoldDB" id="A0A8S3FBB7"/>
<comment type="caution">
    <text evidence="2">The sequence shown here is derived from an EMBL/GenBank/DDBJ whole genome shotgun (WGS) entry which is preliminary data.</text>
</comment>
<feature type="non-terminal residue" evidence="2">
    <location>
        <position position="1"/>
    </location>
</feature>
<name>A0A8S3FBB7_9BILA</name>
<dbReference type="EMBL" id="CAJOBJ010260311">
    <property type="protein sequence ID" value="CAF5111249.1"/>
    <property type="molecule type" value="Genomic_DNA"/>
</dbReference>
<gene>
    <name evidence="2" type="ORF">GIL414_LOCUS63174</name>
</gene>
<proteinExistence type="predicted"/>
<evidence type="ECO:0000313" key="2">
    <source>
        <dbReference type="EMBL" id="CAF5111249.1"/>
    </source>
</evidence>